<dbReference type="HOGENOM" id="CLU_2513901_0_0_1"/>
<accession>A0A075AYW0</accession>
<evidence type="ECO:0000313" key="1">
    <source>
        <dbReference type="EMBL" id="EPZ33734.1"/>
    </source>
</evidence>
<keyword evidence="2" id="KW-1185">Reference proteome</keyword>
<dbReference type="Proteomes" id="UP000030755">
    <property type="component" value="Unassembled WGS sequence"/>
</dbReference>
<dbReference type="EMBL" id="KE561045">
    <property type="protein sequence ID" value="EPZ33734.1"/>
    <property type="molecule type" value="Genomic_DNA"/>
</dbReference>
<proteinExistence type="predicted"/>
<evidence type="ECO:0000313" key="2">
    <source>
        <dbReference type="Proteomes" id="UP000030755"/>
    </source>
</evidence>
<organism evidence="1 2">
    <name type="scientific">Rozella allomycis (strain CSF55)</name>
    <dbReference type="NCBI Taxonomy" id="988480"/>
    <lineage>
        <taxon>Eukaryota</taxon>
        <taxon>Fungi</taxon>
        <taxon>Fungi incertae sedis</taxon>
        <taxon>Cryptomycota</taxon>
        <taxon>Cryptomycota incertae sedis</taxon>
        <taxon>Rozella</taxon>
    </lineage>
</organism>
<reference evidence="1 2" key="1">
    <citation type="journal article" date="2013" name="Curr. Biol.">
        <title>Shared signatures of parasitism and phylogenomics unite Cryptomycota and microsporidia.</title>
        <authorList>
            <person name="James T.Y."/>
            <person name="Pelin A."/>
            <person name="Bonen L."/>
            <person name="Ahrendt S."/>
            <person name="Sain D."/>
            <person name="Corradi N."/>
            <person name="Stajich J.E."/>
        </authorList>
    </citation>
    <scope>NUCLEOTIDE SEQUENCE [LARGE SCALE GENOMIC DNA]</scope>
    <source>
        <strain evidence="1 2">CSF55</strain>
    </source>
</reference>
<name>A0A075AYW0_ROZAC</name>
<gene>
    <name evidence="1" type="ORF">O9G_002372</name>
</gene>
<sequence>MDFVSFTVQAADYALPFAKNIFNDNMDTLITTYAINTFEGRTEFHGKNCDGQDLKLQKSWITIKLVFINSANRADNDNAQMLEIL</sequence>
<dbReference type="AlphaFoldDB" id="A0A075AYW0"/>
<protein>
    <submittedName>
        <fullName evidence="1">Uncharacterized protein</fullName>
    </submittedName>
</protein>